<accession>A0ACA9RSF1</accession>
<protein>
    <submittedName>
        <fullName evidence="1">30175_t:CDS:1</fullName>
    </submittedName>
</protein>
<feature type="non-terminal residue" evidence="1">
    <location>
        <position position="1"/>
    </location>
</feature>
<gene>
    <name evidence="1" type="ORF">RPERSI_LOCUS21944</name>
</gene>
<reference evidence="1" key="1">
    <citation type="submission" date="2021-06" db="EMBL/GenBank/DDBJ databases">
        <authorList>
            <person name="Kallberg Y."/>
            <person name="Tangrot J."/>
            <person name="Rosling A."/>
        </authorList>
    </citation>
    <scope>NUCLEOTIDE SEQUENCE</scope>
    <source>
        <strain evidence="1">MA461A</strain>
    </source>
</reference>
<organism evidence="1 2">
    <name type="scientific">Racocetra persica</name>
    <dbReference type="NCBI Taxonomy" id="160502"/>
    <lineage>
        <taxon>Eukaryota</taxon>
        <taxon>Fungi</taxon>
        <taxon>Fungi incertae sedis</taxon>
        <taxon>Mucoromycota</taxon>
        <taxon>Glomeromycotina</taxon>
        <taxon>Glomeromycetes</taxon>
        <taxon>Diversisporales</taxon>
        <taxon>Gigasporaceae</taxon>
        <taxon>Racocetra</taxon>
    </lineage>
</organism>
<sequence length="111" mass="12802">MSTNYVFDLSDLEINSLATSFINALMVIDEQKCPEVRTIESLKLHYYIDKSYKGNILPYNKETQHLLRLEDDKILLPSLANENDIDEHVQKLNNISVSERQSYNAGITIQL</sequence>
<comment type="caution">
    <text evidence="1">The sequence shown here is derived from an EMBL/GenBank/DDBJ whole genome shotgun (WGS) entry which is preliminary data.</text>
</comment>
<dbReference type="EMBL" id="CAJVQC010065429">
    <property type="protein sequence ID" value="CAG8805493.1"/>
    <property type="molecule type" value="Genomic_DNA"/>
</dbReference>
<evidence type="ECO:0000313" key="1">
    <source>
        <dbReference type="EMBL" id="CAG8805493.1"/>
    </source>
</evidence>
<name>A0ACA9RSF1_9GLOM</name>
<feature type="non-terminal residue" evidence="1">
    <location>
        <position position="111"/>
    </location>
</feature>
<dbReference type="Proteomes" id="UP000789920">
    <property type="component" value="Unassembled WGS sequence"/>
</dbReference>
<keyword evidence="2" id="KW-1185">Reference proteome</keyword>
<evidence type="ECO:0000313" key="2">
    <source>
        <dbReference type="Proteomes" id="UP000789920"/>
    </source>
</evidence>
<proteinExistence type="predicted"/>